<dbReference type="OrthoDB" id="25778at2759"/>
<protein>
    <submittedName>
        <fullName evidence="2">Uncharacterized protein</fullName>
    </submittedName>
</protein>
<feature type="region of interest" description="Disordered" evidence="1">
    <location>
        <begin position="28"/>
        <end position="52"/>
    </location>
</feature>
<keyword evidence="3" id="KW-1185">Reference proteome</keyword>
<feature type="compositionally biased region" description="Low complexity" evidence="1">
    <location>
        <begin position="29"/>
        <end position="42"/>
    </location>
</feature>
<proteinExistence type="predicted"/>
<gene>
    <name evidence="2" type="ORF">OLEA9_A121218</name>
</gene>
<dbReference type="AlphaFoldDB" id="A0A8S0S6B5"/>
<evidence type="ECO:0000256" key="1">
    <source>
        <dbReference type="SAM" id="MobiDB-lite"/>
    </source>
</evidence>
<comment type="caution">
    <text evidence="2">The sequence shown here is derived from an EMBL/GenBank/DDBJ whole genome shotgun (WGS) entry which is preliminary data.</text>
</comment>
<name>A0A8S0S6B5_OLEEU</name>
<sequence length="64" mass="7392">MEKTVDFGQFFKEGYCNKPDIRKPHQTIEVENNQEEGSSSNSNDKEKTEDDEWIGGVFEFSEEG</sequence>
<reference evidence="2 3" key="1">
    <citation type="submission" date="2019-12" db="EMBL/GenBank/DDBJ databases">
        <authorList>
            <person name="Alioto T."/>
            <person name="Alioto T."/>
            <person name="Gomez Garrido J."/>
        </authorList>
    </citation>
    <scope>NUCLEOTIDE SEQUENCE [LARGE SCALE GENOMIC DNA]</scope>
</reference>
<dbReference type="Gramene" id="OE9A121218T1">
    <property type="protein sequence ID" value="OE9A121218C1"/>
    <property type="gene ID" value="OE9A121218"/>
</dbReference>
<dbReference type="Proteomes" id="UP000594638">
    <property type="component" value="Unassembled WGS sequence"/>
</dbReference>
<evidence type="ECO:0000313" key="3">
    <source>
        <dbReference type="Proteomes" id="UP000594638"/>
    </source>
</evidence>
<dbReference type="EMBL" id="CACTIH010003941">
    <property type="protein sequence ID" value="CAA2987688.1"/>
    <property type="molecule type" value="Genomic_DNA"/>
</dbReference>
<evidence type="ECO:0000313" key="2">
    <source>
        <dbReference type="EMBL" id="CAA2987688.1"/>
    </source>
</evidence>
<accession>A0A8S0S6B5</accession>
<organism evidence="2 3">
    <name type="scientific">Olea europaea subsp. europaea</name>
    <dbReference type="NCBI Taxonomy" id="158383"/>
    <lineage>
        <taxon>Eukaryota</taxon>
        <taxon>Viridiplantae</taxon>
        <taxon>Streptophyta</taxon>
        <taxon>Embryophyta</taxon>
        <taxon>Tracheophyta</taxon>
        <taxon>Spermatophyta</taxon>
        <taxon>Magnoliopsida</taxon>
        <taxon>eudicotyledons</taxon>
        <taxon>Gunneridae</taxon>
        <taxon>Pentapetalae</taxon>
        <taxon>asterids</taxon>
        <taxon>lamiids</taxon>
        <taxon>Lamiales</taxon>
        <taxon>Oleaceae</taxon>
        <taxon>Oleeae</taxon>
        <taxon>Olea</taxon>
    </lineage>
</organism>